<reference evidence="2" key="1">
    <citation type="submission" date="2020-08" db="EMBL/GenBank/DDBJ databases">
        <title>Genome public.</title>
        <authorList>
            <person name="Liu C."/>
            <person name="Sun Q."/>
        </authorList>
    </citation>
    <scope>NUCLEOTIDE SEQUENCE</scope>
    <source>
        <strain evidence="2">NSJ-54</strain>
    </source>
</reference>
<gene>
    <name evidence="2" type="ORF">H8709_05145</name>
</gene>
<comment type="caution">
    <text evidence="2">The sequence shown here is derived from an EMBL/GenBank/DDBJ whole genome shotgun (WGS) entry which is preliminary data.</text>
</comment>
<evidence type="ECO:0000313" key="2">
    <source>
        <dbReference type="EMBL" id="MBC8570210.1"/>
    </source>
</evidence>
<dbReference type="EMBL" id="JACRTC010000002">
    <property type="protein sequence ID" value="MBC8570210.1"/>
    <property type="molecule type" value="Genomic_DNA"/>
</dbReference>
<name>A0A926IBL2_9FIRM</name>
<accession>A0A926IBL2</accession>
<dbReference type="RefSeq" id="WP_262397297.1">
    <property type="nucleotide sequence ID" value="NZ_JACRTC010000002.1"/>
</dbReference>
<keyword evidence="1" id="KW-1133">Transmembrane helix</keyword>
<feature type="transmembrane region" description="Helical" evidence="1">
    <location>
        <begin position="136"/>
        <end position="157"/>
    </location>
</feature>
<evidence type="ECO:0000256" key="1">
    <source>
        <dbReference type="SAM" id="Phobius"/>
    </source>
</evidence>
<proteinExistence type="predicted"/>
<dbReference type="Proteomes" id="UP000660861">
    <property type="component" value="Unassembled WGS sequence"/>
</dbReference>
<dbReference type="Pfam" id="PF01944">
    <property type="entry name" value="SpoIIM"/>
    <property type="match status" value="1"/>
</dbReference>
<evidence type="ECO:0000313" key="3">
    <source>
        <dbReference type="Proteomes" id="UP000660861"/>
    </source>
</evidence>
<dbReference type="AlphaFoldDB" id="A0A926IBL2"/>
<feature type="transmembrane region" description="Helical" evidence="1">
    <location>
        <begin position="93"/>
        <end position="116"/>
    </location>
</feature>
<feature type="transmembrane region" description="Helical" evidence="1">
    <location>
        <begin position="22"/>
        <end position="43"/>
    </location>
</feature>
<protein>
    <submittedName>
        <fullName evidence="2">Stage II sporulation protein M</fullName>
    </submittedName>
</protein>
<feature type="transmembrane region" description="Helical" evidence="1">
    <location>
        <begin position="63"/>
        <end position="81"/>
    </location>
</feature>
<keyword evidence="1" id="KW-0812">Transmembrane</keyword>
<dbReference type="InterPro" id="IPR002798">
    <property type="entry name" value="SpoIIM-like"/>
</dbReference>
<organism evidence="2 3">
    <name type="scientific">Zongyangia hominis</name>
    <dbReference type="NCBI Taxonomy" id="2763677"/>
    <lineage>
        <taxon>Bacteria</taxon>
        <taxon>Bacillati</taxon>
        <taxon>Bacillota</taxon>
        <taxon>Clostridia</taxon>
        <taxon>Eubacteriales</taxon>
        <taxon>Oscillospiraceae</taxon>
        <taxon>Zongyangia</taxon>
    </lineage>
</organism>
<sequence length="207" mass="22496">MSVSSGHSLGPAQFFRKELSKIFWFCLIGFLLCFFAVFLVFYFQPELSQNLMNELSEMFASKNIYTSTGGISFLSLFFNNARASLLMTAVGLLPFLFLPGWILAFNAAIVGIAAGASLNIGLSPASLTMGLLPHGIFEIPALCLAAALGIYLCKELVKKLIGRSELSSFGGVFLSILRFFLCVVLPLLLVAALMEAFVTPLLMELTL</sequence>
<feature type="transmembrane region" description="Helical" evidence="1">
    <location>
        <begin position="169"/>
        <end position="194"/>
    </location>
</feature>
<dbReference type="PANTHER" id="PTHR35337:SF1">
    <property type="entry name" value="SLR1478 PROTEIN"/>
    <property type="match status" value="1"/>
</dbReference>
<dbReference type="PANTHER" id="PTHR35337">
    <property type="entry name" value="SLR1478 PROTEIN"/>
    <property type="match status" value="1"/>
</dbReference>
<keyword evidence="1" id="KW-0472">Membrane</keyword>
<keyword evidence="3" id="KW-1185">Reference proteome</keyword>